<dbReference type="GO" id="GO:0008121">
    <property type="term" value="F:quinol-cytochrome-c reductase activity"/>
    <property type="evidence" value="ECO:0007669"/>
    <property type="project" value="InterPro"/>
</dbReference>
<dbReference type="GO" id="GO:0046872">
    <property type="term" value="F:metal ion binding"/>
    <property type="evidence" value="ECO:0007669"/>
    <property type="project" value="UniProtKB-UniRule"/>
</dbReference>
<keyword evidence="10" id="KW-0999">Mitochondrion inner membrane</keyword>
<evidence type="ECO:0000256" key="6">
    <source>
        <dbReference type="ARBA" id="ARBA00022617"/>
    </source>
</evidence>
<evidence type="ECO:0000256" key="15">
    <source>
        <dbReference type="ARBA" id="ARBA00023128"/>
    </source>
</evidence>
<keyword evidence="13 18" id="KW-0408">Iron</keyword>
<accession>A0A1B0QHA2</accession>
<feature type="transmembrane region" description="Helical" evidence="19">
    <location>
        <begin position="140"/>
        <end position="161"/>
    </location>
</feature>
<keyword evidence="12 19" id="KW-1133">Transmembrane helix</keyword>
<feature type="binding site" description="axial binding residue" evidence="18">
    <location>
        <position position="182"/>
    </location>
    <ligand>
        <name>heme b</name>
        <dbReference type="ChEBI" id="CHEBI:60344"/>
        <label>b562</label>
    </ligand>
    <ligandPart>
        <name>Fe</name>
        <dbReference type="ChEBI" id="CHEBI:18248"/>
    </ligandPart>
</feature>
<feature type="domain" description="Cytochrome b/b6 C-terminal region profile" evidence="21">
    <location>
        <begin position="210"/>
        <end position="377"/>
    </location>
</feature>
<comment type="cofactor">
    <cofactor evidence="18">
        <name>heme</name>
        <dbReference type="ChEBI" id="CHEBI:30413"/>
    </cofactor>
    <text evidence="18">Binds 2 heme groups non-covalently.</text>
</comment>
<reference evidence="22" key="1">
    <citation type="submission" date="2014-08" db="EMBL/GenBank/DDBJ databases">
        <authorList>
            <person name="Edwards T."/>
        </authorList>
    </citation>
    <scope>NUCLEOTIDE SEQUENCE</scope>
</reference>
<evidence type="ECO:0000256" key="19">
    <source>
        <dbReference type="RuleBase" id="RU362117"/>
    </source>
</evidence>
<evidence type="ECO:0000256" key="1">
    <source>
        <dbReference type="ARBA" id="ARBA00002566"/>
    </source>
</evidence>
<evidence type="ECO:0000256" key="8">
    <source>
        <dbReference type="ARBA" id="ARBA00022692"/>
    </source>
</evidence>
<comment type="cofactor">
    <cofactor evidence="19">
        <name>heme b</name>
        <dbReference type="ChEBI" id="CHEBI:60344"/>
    </cofactor>
    <text evidence="19">Binds 2 heme groups non-covalently.</text>
</comment>
<evidence type="ECO:0000259" key="20">
    <source>
        <dbReference type="PROSITE" id="PS51002"/>
    </source>
</evidence>
<feature type="transmembrane region" description="Helical" evidence="19">
    <location>
        <begin position="77"/>
        <end position="98"/>
    </location>
</feature>
<gene>
    <name evidence="22" type="primary">CYTB</name>
</gene>
<dbReference type="CDD" id="cd00284">
    <property type="entry name" value="Cytochrome_b_N"/>
    <property type="match status" value="1"/>
</dbReference>
<dbReference type="PANTHER" id="PTHR19271:SF16">
    <property type="entry name" value="CYTOCHROME B"/>
    <property type="match status" value="1"/>
</dbReference>
<evidence type="ECO:0000256" key="5">
    <source>
        <dbReference type="ARBA" id="ARBA00022448"/>
    </source>
</evidence>
<keyword evidence="16 19" id="KW-0472">Membrane</keyword>
<keyword evidence="14" id="KW-0830">Ubiquinone</keyword>
<feature type="binding site" description="axial binding residue" evidence="18">
    <location>
        <position position="196"/>
    </location>
    <ligand>
        <name>heme b</name>
        <dbReference type="ChEBI" id="CHEBI:60344"/>
        <label>b566</label>
    </ligand>
    <ligandPart>
        <name>Fe</name>
        <dbReference type="ChEBI" id="CHEBI:18248"/>
    </ligandPart>
</feature>
<keyword evidence="6 18" id="KW-0349">Heme</keyword>
<feature type="binding site" description="axial binding residue" evidence="18">
    <location>
        <position position="97"/>
    </location>
    <ligand>
        <name>heme b</name>
        <dbReference type="ChEBI" id="CHEBI:60344"/>
        <label>b566</label>
    </ligand>
    <ligandPart>
        <name>Fe</name>
        <dbReference type="ChEBI" id="CHEBI:18248"/>
    </ligandPart>
</feature>
<evidence type="ECO:0000256" key="3">
    <source>
        <dbReference type="ARBA" id="ARBA00011660"/>
    </source>
</evidence>
<keyword evidence="15 19" id="KW-0496">Mitochondrion</keyword>
<keyword evidence="9 18" id="KW-0479">Metal-binding</keyword>
<dbReference type="InterPro" id="IPR005797">
    <property type="entry name" value="Cyt_b/b6_N"/>
</dbReference>
<feature type="transmembrane region" description="Helical" evidence="19">
    <location>
        <begin position="181"/>
        <end position="200"/>
    </location>
</feature>
<dbReference type="GO" id="GO:0006122">
    <property type="term" value="P:mitochondrial electron transport, ubiquinol to cytochrome c"/>
    <property type="evidence" value="ECO:0007669"/>
    <property type="project" value="TreeGrafter"/>
</dbReference>
<proteinExistence type="inferred from homology"/>
<feature type="binding site" evidence="17">
    <location>
        <position position="201"/>
    </location>
    <ligand>
        <name>a ubiquinone</name>
        <dbReference type="ChEBI" id="CHEBI:16389"/>
    </ligand>
</feature>
<dbReference type="GO" id="GO:0045275">
    <property type="term" value="C:respiratory chain complex III"/>
    <property type="evidence" value="ECO:0007669"/>
    <property type="project" value="InterPro"/>
</dbReference>
<dbReference type="SUPFAM" id="SSF81342">
    <property type="entry name" value="Transmembrane di-heme cytochromes"/>
    <property type="match status" value="1"/>
</dbReference>
<evidence type="ECO:0000256" key="16">
    <source>
        <dbReference type="ARBA" id="ARBA00023136"/>
    </source>
</evidence>
<evidence type="ECO:0000313" key="22">
    <source>
        <dbReference type="EMBL" id="AJD00130.1"/>
    </source>
</evidence>
<dbReference type="EMBL" id="KM272197">
    <property type="protein sequence ID" value="AJD00130.1"/>
    <property type="molecule type" value="Genomic_DNA"/>
</dbReference>
<dbReference type="InterPro" id="IPR016174">
    <property type="entry name" value="Di-haem_cyt_TM"/>
</dbReference>
<dbReference type="Pfam" id="PF00032">
    <property type="entry name" value="Cytochrom_B_C"/>
    <property type="match status" value="1"/>
</dbReference>
<evidence type="ECO:0000256" key="9">
    <source>
        <dbReference type="ARBA" id="ARBA00022723"/>
    </source>
</evidence>
<comment type="similarity">
    <text evidence="19">Belongs to the cytochrome b family.</text>
</comment>
<evidence type="ECO:0000256" key="12">
    <source>
        <dbReference type="ARBA" id="ARBA00022989"/>
    </source>
</evidence>
<organism evidence="22">
    <name type="scientific">Physignathus cocincinus</name>
    <name type="common">Chinese water dragon</name>
    <dbReference type="NCBI Taxonomy" id="52200"/>
    <lineage>
        <taxon>Eukaryota</taxon>
        <taxon>Metazoa</taxon>
        <taxon>Chordata</taxon>
        <taxon>Craniata</taxon>
        <taxon>Vertebrata</taxon>
        <taxon>Euteleostomi</taxon>
        <taxon>Lepidosauria</taxon>
        <taxon>Squamata</taxon>
        <taxon>Bifurcata</taxon>
        <taxon>Unidentata</taxon>
        <taxon>Episquamata</taxon>
        <taxon>Toxicofera</taxon>
        <taxon>Iguania</taxon>
        <taxon>Acrodonta</taxon>
        <taxon>Agamidae</taxon>
        <taxon>Amphibolurinae</taxon>
        <taxon>Physignathus</taxon>
    </lineage>
</organism>
<protein>
    <recommendedName>
        <fullName evidence="4 19">Cytochrome b</fullName>
    </recommendedName>
</protein>
<dbReference type="PROSITE" id="PS51002">
    <property type="entry name" value="CYTB_NTER"/>
    <property type="match status" value="1"/>
</dbReference>
<dbReference type="Gene3D" id="1.20.810.10">
    <property type="entry name" value="Cytochrome Bc1 Complex, Chain C"/>
    <property type="match status" value="1"/>
</dbReference>
<evidence type="ECO:0000256" key="18">
    <source>
        <dbReference type="PIRSR" id="PIRSR038885-2"/>
    </source>
</evidence>
<evidence type="ECO:0000256" key="17">
    <source>
        <dbReference type="PIRSR" id="PIRSR038885-1"/>
    </source>
</evidence>
<feature type="transmembrane region" description="Helical" evidence="19">
    <location>
        <begin position="319"/>
        <end position="337"/>
    </location>
</feature>
<keyword evidence="7 19" id="KW-0679">Respiratory chain</keyword>
<dbReference type="SUPFAM" id="SSF81648">
    <property type="entry name" value="a domain/subunit of cytochrome bc1 complex (Ubiquinol-cytochrome c reductase)"/>
    <property type="match status" value="1"/>
</dbReference>
<geneLocation type="mitochondrion" evidence="22"/>
<dbReference type="GO" id="GO:0016491">
    <property type="term" value="F:oxidoreductase activity"/>
    <property type="evidence" value="ECO:0007669"/>
    <property type="project" value="UniProtKB-UniRule"/>
</dbReference>
<comment type="function">
    <text evidence="1 19">Component of the ubiquinol-cytochrome c reductase complex (complex III or cytochrome b-c1 complex) that is part of the mitochondrial respiratory chain. The b-c1 complex mediates electron transfer from ubiquinol to cytochrome c. Contributes to the generation of a proton gradient across the mitochondrial membrane that is then used for ATP synthesis.</text>
</comment>
<dbReference type="Pfam" id="PF00033">
    <property type="entry name" value="Cytochrome_B"/>
    <property type="match status" value="1"/>
</dbReference>
<feature type="binding site" description="axial binding residue" evidence="18">
    <location>
        <position position="83"/>
    </location>
    <ligand>
        <name>heme b</name>
        <dbReference type="ChEBI" id="CHEBI:60344"/>
        <label>b562</label>
    </ligand>
    <ligandPart>
        <name>Fe</name>
        <dbReference type="ChEBI" id="CHEBI:18248"/>
    </ligandPart>
</feature>
<keyword evidence="8 19" id="KW-0812">Transmembrane</keyword>
<feature type="transmembrane region" description="Helical" evidence="19">
    <location>
        <begin position="349"/>
        <end position="369"/>
    </location>
</feature>
<dbReference type="PIRSF" id="PIRSF038885">
    <property type="entry name" value="COB"/>
    <property type="match status" value="1"/>
</dbReference>
<feature type="transmembrane region" description="Helical" evidence="19">
    <location>
        <begin position="30"/>
        <end position="56"/>
    </location>
</feature>
<evidence type="ECO:0000256" key="14">
    <source>
        <dbReference type="ARBA" id="ARBA00023075"/>
    </source>
</evidence>
<feature type="transmembrane region" description="Helical" evidence="19">
    <location>
        <begin position="288"/>
        <end position="307"/>
    </location>
</feature>
<evidence type="ECO:0000256" key="2">
    <source>
        <dbReference type="ARBA" id="ARBA00004448"/>
    </source>
</evidence>
<evidence type="ECO:0000256" key="11">
    <source>
        <dbReference type="ARBA" id="ARBA00022982"/>
    </source>
</evidence>
<dbReference type="InterPro" id="IPR030689">
    <property type="entry name" value="Cytochrome_b"/>
</dbReference>
<feature type="domain" description="Cytochrome b/b6 N-terminal region profile" evidence="20">
    <location>
        <begin position="1"/>
        <end position="209"/>
    </location>
</feature>
<evidence type="ECO:0000256" key="7">
    <source>
        <dbReference type="ARBA" id="ARBA00022660"/>
    </source>
</evidence>
<evidence type="ECO:0000256" key="13">
    <source>
        <dbReference type="ARBA" id="ARBA00023004"/>
    </source>
</evidence>
<dbReference type="PROSITE" id="PS51003">
    <property type="entry name" value="CYTB_CTER"/>
    <property type="match status" value="1"/>
</dbReference>
<comment type="subcellular location">
    <subcellularLocation>
        <location evidence="2">Mitochondrion inner membrane</location>
        <topology evidence="2">Multi-pass membrane protein</topology>
    </subcellularLocation>
</comment>
<dbReference type="AlphaFoldDB" id="A0A1B0QHA2"/>
<dbReference type="InterPro" id="IPR048259">
    <property type="entry name" value="Cytochrome_b_N_euk/bac"/>
</dbReference>
<keyword evidence="11 19" id="KW-0249">Electron transport</keyword>
<dbReference type="GO" id="GO:0005743">
    <property type="term" value="C:mitochondrial inner membrane"/>
    <property type="evidence" value="ECO:0007669"/>
    <property type="project" value="UniProtKB-SubCell"/>
</dbReference>
<feature type="transmembrane region" description="Helical" evidence="19">
    <location>
        <begin position="110"/>
        <end position="133"/>
    </location>
</feature>
<evidence type="ECO:0000256" key="4">
    <source>
        <dbReference type="ARBA" id="ARBA00013531"/>
    </source>
</evidence>
<dbReference type="InterPro" id="IPR027387">
    <property type="entry name" value="Cytb/b6-like_sf"/>
</dbReference>
<dbReference type="PANTHER" id="PTHR19271">
    <property type="entry name" value="CYTOCHROME B"/>
    <property type="match status" value="1"/>
</dbReference>
<evidence type="ECO:0000256" key="10">
    <source>
        <dbReference type="ARBA" id="ARBA00022792"/>
    </source>
</evidence>
<evidence type="ECO:0000259" key="21">
    <source>
        <dbReference type="PROSITE" id="PS51003"/>
    </source>
</evidence>
<comment type="subunit">
    <text evidence="3">The cytochrome bc1 complex contains 3 respiratory subunits (MT-CYB, CYC1 and UQCRFS1), 2 core proteins (UQCRC1 and UQCRC2) and probably 6 low-molecular weight proteins.</text>
</comment>
<keyword evidence="5 19" id="KW-0813">Transport</keyword>
<dbReference type="InterPro" id="IPR036150">
    <property type="entry name" value="Cyt_b/b6_C_sf"/>
</dbReference>
<feature type="transmembrane region" description="Helical" evidence="19">
    <location>
        <begin position="229"/>
        <end position="251"/>
    </location>
</feature>
<name>A0A1B0QHA2_PHYCN</name>
<sequence length="377" mass="42389">MTISRKESPIFKDLNSTLIDLPTPSSLLNWWNLGSLISMLLVTQITTGVLLSMHYTADISLAFDSLSYTSREVFNGWLIKNLHGNGASLFFICLYLHVGRGMYYGSYFNTSTWSIGVLLLILSMLTAFMGYILPWGQMSFWAATVITSLISTIPYIGQPLIEWIWGGFAVDNPTLTRLFTLHFMTPFLISGTLTIHLAALHQLGSNNPTGLSSITDNIPLHPYFTIKDLTMSVMMLSFLITYTLITPNLIIEPENFIKATSTITPTHIKPEWYFLFVYTILRTPATKVAGVLLAFFAIAGLLLVPVFHTSEQRSLMYRPISQFMFWTLIATICMLTWTGARPLVYPANMIGTIATITYFTMLFVAMPTISKIEDMIK</sequence>
<dbReference type="InterPro" id="IPR005798">
    <property type="entry name" value="Cyt_b/b6_C"/>
</dbReference>